<dbReference type="InterPro" id="IPR058981">
    <property type="entry name" value="MGRN1/RNF157-like_N"/>
</dbReference>
<dbReference type="CDD" id="cd16816">
    <property type="entry name" value="mRING-HC-C3HC5_MGRN1"/>
    <property type="match status" value="1"/>
</dbReference>
<evidence type="ECO:0000256" key="4">
    <source>
        <dbReference type="ARBA" id="ARBA00022771"/>
    </source>
</evidence>
<dbReference type="InterPro" id="IPR036397">
    <property type="entry name" value="RNaseH_sf"/>
</dbReference>
<dbReference type="GO" id="GO:0005886">
    <property type="term" value="C:plasma membrane"/>
    <property type="evidence" value="ECO:0007669"/>
    <property type="project" value="TreeGrafter"/>
</dbReference>
<dbReference type="PANTHER" id="PTHR22996:SF2">
    <property type="entry name" value="E3 UBIQUITIN-PROTEIN LIGASE MGRN1"/>
    <property type="match status" value="1"/>
</dbReference>
<dbReference type="PANTHER" id="PTHR22996">
    <property type="entry name" value="MAHOGUNIN"/>
    <property type="match status" value="1"/>
</dbReference>
<dbReference type="GO" id="GO:0016567">
    <property type="term" value="P:protein ubiquitination"/>
    <property type="evidence" value="ECO:0007669"/>
    <property type="project" value="UniProtKB-UniRule"/>
</dbReference>
<keyword evidence="2 8" id="KW-0808">Transferase</keyword>
<reference evidence="10" key="3">
    <citation type="submission" date="2025-09" db="UniProtKB">
        <authorList>
            <consortium name="Ensembl"/>
        </authorList>
    </citation>
    <scope>IDENTIFICATION</scope>
</reference>
<name>A0AAY5JZW9_ESOLU</name>
<reference evidence="10" key="2">
    <citation type="submission" date="2025-08" db="UniProtKB">
        <authorList>
            <consortium name="Ensembl"/>
        </authorList>
    </citation>
    <scope>IDENTIFICATION</scope>
</reference>
<dbReference type="GO" id="GO:0043951">
    <property type="term" value="P:negative regulation of cAMP-mediated signaling"/>
    <property type="evidence" value="ECO:0007669"/>
    <property type="project" value="TreeGrafter"/>
</dbReference>
<accession>A0AAY5JZW9</accession>
<sequence length="548" mass="61043">MGSILSRRIAGVEDIDIQANSAYRFPPKSGNYFASHFFMGGEKFDTPHPEGYLFGENMDLNFLGNRPVQFPYVTPAPHEPVKTLRSLVNIRKDSLRLVRYKDDTDSPLEEGGKPKVLYGVEFTFDADARVAINLYCQAFEEFSNGMAVYNPKDPSLVSETVHYKRGVSQHFSLPSFKIDFTDWKEEDLNFDLDRGVFPMVIQAVVDEGDDCLGHAHVLLAAFEKHVDGSFSVKPLKQKQIVDRVSYLLQEIYGIENKNNQETKPSDDENSDNSNECVVCLSDLRDTLILPCRHLCLCNSCADTLRYQANNCPICRLPFRALLQIRAVRKKPGALSPVSFSPVLAQTMDHDEHSSADSVPPGFEPISLLEALNGLHSVSPCIPSAPLYDEINFSGGLGGESRTLGSPDHSVDGALQKGKVSKSPDRHSAGRVRIWRKQNENMDPSCLVTIVQAGGGGVMVWGMFSWHTLGPLVPIGHCLNATAYLRIVSDHVHPFITTMYPSSDGYFQQDNAPCHKAQIISNWFPENDNVFTVLKWPPQSPDLNPVEHF</sequence>
<feature type="domain" description="RING-type" evidence="9">
    <location>
        <begin position="276"/>
        <end position="315"/>
    </location>
</feature>
<keyword evidence="8" id="KW-0963">Cytoplasm</keyword>
<evidence type="ECO:0000256" key="3">
    <source>
        <dbReference type="ARBA" id="ARBA00022723"/>
    </source>
</evidence>
<comment type="function">
    <text evidence="8">E3 ubiquitin ligase.</text>
</comment>
<dbReference type="GO" id="GO:0045744">
    <property type="term" value="P:negative regulation of G protein-coupled receptor signaling pathway"/>
    <property type="evidence" value="ECO:0007669"/>
    <property type="project" value="TreeGrafter"/>
</dbReference>
<dbReference type="Gene3D" id="3.30.40.10">
    <property type="entry name" value="Zinc/RING finger domain, C3HC4 (zinc finger)"/>
    <property type="match status" value="1"/>
</dbReference>
<dbReference type="PROSITE" id="PS50089">
    <property type="entry name" value="ZF_RING_2"/>
    <property type="match status" value="1"/>
</dbReference>
<dbReference type="GO" id="GO:0008333">
    <property type="term" value="P:endosome to lysosome transport"/>
    <property type="evidence" value="ECO:0007669"/>
    <property type="project" value="TreeGrafter"/>
</dbReference>
<dbReference type="SUPFAM" id="SSF57850">
    <property type="entry name" value="RING/U-box"/>
    <property type="match status" value="1"/>
</dbReference>
<dbReference type="GO" id="GO:0008270">
    <property type="term" value="F:zinc ion binding"/>
    <property type="evidence" value="ECO:0007669"/>
    <property type="project" value="UniProtKB-KW"/>
</dbReference>
<organism evidence="10 11">
    <name type="scientific">Esox lucius</name>
    <name type="common">Northern pike</name>
    <dbReference type="NCBI Taxonomy" id="8010"/>
    <lineage>
        <taxon>Eukaryota</taxon>
        <taxon>Metazoa</taxon>
        <taxon>Chordata</taxon>
        <taxon>Craniata</taxon>
        <taxon>Vertebrata</taxon>
        <taxon>Euteleostomi</taxon>
        <taxon>Actinopterygii</taxon>
        <taxon>Neopterygii</taxon>
        <taxon>Teleostei</taxon>
        <taxon>Protacanthopterygii</taxon>
        <taxon>Esociformes</taxon>
        <taxon>Esocidae</taxon>
        <taxon>Esox</taxon>
    </lineage>
</organism>
<dbReference type="SMART" id="SM00184">
    <property type="entry name" value="RING"/>
    <property type="match status" value="1"/>
</dbReference>
<proteinExistence type="predicted"/>
<dbReference type="InterPro" id="IPR038717">
    <property type="entry name" value="Tc1-like_DDE_dom"/>
</dbReference>
<dbReference type="FunFam" id="3.30.40.10:FF:000013">
    <property type="entry name" value="E3 ubiquitin-protein ligase MGRN1 isoform 1"/>
    <property type="match status" value="1"/>
</dbReference>
<evidence type="ECO:0000256" key="8">
    <source>
        <dbReference type="RuleBase" id="RU369081"/>
    </source>
</evidence>
<evidence type="ECO:0000256" key="1">
    <source>
        <dbReference type="ARBA" id="ARBA00000900"/>
    </source>
</evidence>
<keyword evidence="4 7" id="KW-0863">Zinc-finger</keyword>
<dbReference type="InterPro" id="IPR013083">
    <property type="entry name" value="Znf_RING/FYVE/PHD"/>
</dbReference>
<dbReference type="Gene3D" id="3.30.420.10">
    <property type="entry name" value="Ribonuclease H-like superfamily/Ribonuclease H"/>
    <property type="match status" value="1"/>
</dbReference>
<keyword evidence="11" id="KW-1185">Reference proteome</keyword>
<dbReference type="GeneTree" id="ENSGT00390000009925"/>
<dbReference type="GO" id="GO:0005769">
    <property type="term" value="C:early endosome"/>
    <property type="evidence" value="ECO:0007669"/>
    <property type="project" value="TreeGrafter"/>
</dbReference>
<keyword evidence="3 8" id="KW-0479">Metal-binding</keyword>
<evidence type="ECO:0000313" key="11">
    <source>
        <dbReference type="Proteomes" id="UP000265140"/>
    </source>
</evidence>
<evidence type="ECO:0000256" key="5">
    <source>
        <dbReference type="ARBA" id="ARBA00022786"/>
    </source>
</evidence>
<evidence type="ECO:0000313" key="10">
    <source>
        <dbReference type="Ensembl" id="ENSELUP00000082158.1"/>
    </source>
</evidence>
<protein>
    <recommendedName>
        <fullName evidence="8">E3 ubiquitin-protein ligase</fullName>
        <ecNumber evidence="8">2.3.2.27</ecNumber>
    </recommendedName>
    <alternativeName>
        <fullName evidence="8">RING-type E3 ubiquitin transferase</fullName>
    </alternativeName>
</protein>
<evidence type="ECO:0000256" key="7">
    <source>
        <dbReference type="PROSITE-ProRule" id="PRU00175"/>
    </source>
</evidence>
<dbReference type="GO" id="GO:0003676">
    <property type="term" value="F:nucleic acid binding"/>
    <property type="evidence" value="ECO:0007669"/>
    <property type="project" value="InterPro"/>
</dbReference>
<dbReference type="GO" id="GO:0061630">
    <property type="term" value="F:ubiquitin protein ligase activity"/>
    <property type="evidence" value="ECO:0007669"/>
    <property type="project" value="UniProtKB-UniRule"/>
</dbReference>
<dbReference type="Pfam" id="PF13920">
    <property type="entry name" value="zf-C3HC4_3"/>
    <property type="match status" value="1"/>
</dbReference>
<evidence type="ECO:0000256" key="6">
    <source>
        <dbReference type="ARBA" id="ARBA00022833"/>
    </source>
</evidence>
<comment type="catalytic activity">
    <reaction evidence="1 8">
        <text>S-ubiquitinyl-[E2 ubiquitin-conjugating enzyme]-L-cysteine + [acceptor protein]-L-lysine = [E2 ubiquitin-conjugating enzyme]-L-cysteine + N(6)-ubiquitinyl-[acceptor protein]-L-lysine.</text>
        <dbReference type="EC" id="2.3.2.27"/>
    </reaction>
</comment>
<dbReference type="InterPro" id="IPR045194">
    <property type="entry name" value="MGRN1/RNF157-like"/>
</dbReference>
<dbReference type="GO" id="GO:0005634">
    <property type="term" value="C:nucleus"/>
    <property type="evidence" value="ECO:0007669"/>
    <property type="project" value="TreeGrafter"/>
</dbReference>
<dbReference type="EC" id="2.3.2.27" evidence="8"/>
<dbReference type="InterPro" id="IPR001841">
    <property type="entry name" value="Znf_RING"/>
</dbReference>
<dbReference type="AlphaFoldDB" id="A0AAY5JZW9"/>
<reference evidence="10 11" key="1">
    <citation type="submission" date="2020-02" db="EMBL/GenBank/DDBJ databases">
        <title>Esox lucius (northern pike) genome, fEsoLuc1, primary haplotype.</title>
        <authorList>
            <person name="Myers G."/>
            <person name="Karagic N."/>
            <person name="Meyer A."/>
            <person name="Pippel M."/>
            <person name="Reichard M."/>
            <person name="Winkler S."/>
            <person name="Tracey A."/>
            <person name="Sims Y."/>
            <person name="Howe K."/>
            <person name="Rhie A."/>
            <person name="Formenti G."/>
            <person name="Durbin R."/>
            <person name="Fedrigo O."/>
            <person name="Jarvis E.D."/>
        </authorList>
    </citation>
    <scope>NUCLEOTIDE SEQUENCE [LARGE SCALE GENOMIC DNA]</scope>
</reference>
<evidence type="ECO:0000259" key="9">
    <source>
        <dbReference type="PROSITE" id="PS50089"/>
    </source>
</evidence>
<comment type="subcellular location">
    <subcellularLocation>
        <location evidence="8">Cytoplasm</location>
    </subcellularLocation>
</comment>
<dbReference type="Pfam" id="PF13358">
    <property type="entry name" value="DDE_3"/>
    <property type="match status" value="1"/>
</dbReference>
<keyword evidence="5 8" id="KW-0833">Ubl conjugation pathway</keyword>
<dbReference type="Pfam" id="PF26192">
    <property type="entry name" value="RNF157-like_N"/>
    <property type="match status" value="1"/>
</dbReference>
<dbReference type="Ensembl" id="ENSELUT00000102958.1">
    <property type="protein sequence ID" value="ENSELUP00000082158.1"/>
    <property type="gene ID" value="ENSELUG00000032017.2"/>
</dbReference>
<dbReference type="Proteomes" id="UP000265140">
    <property type="component" value="Chromosome 11"/>
</dbReference>
<keyword evidence="6 8" id="KW-0862">Zinc</keyword>
<evidence type="ECO:0000256" key="2">
    <source>
        <dbReference type="ARBA" id="ARBA00022679"/>
    </source>
</evidence>